<dbReference type="Gene3D" id="1.10.540.10">
    <property type="entry name" value="Acyl-CoA dehydrogenase/oxidase, N-terminal domain"/>
    <property type="match status" value="1"/>
</dbReference>
<dbReference type="GO" id="GO:0005737">
    <property type="term" value="C:cytoplasm"/>
    <property type="evidence" value="ECO:0007669"/>
    <property type="project" value="TreeGrafter"/>
</dbReference>
<reference evidence="10" key="2">
    <citation type="journal article" date="2022" name="Microb. Genom.">
        <title>A chromosome-scale genome assembly of the tomato pathogen Cladosporium fulvum reveals a compartmentalized genome architecture and the presence of a dispensable chromosome.</title>
        <authorList>
            <person name="Zaccaron A.Z."/>
            <person name="Chen L.H."/>
            <person name="Samaras A."/>
            <person name="Stergiopoulos I."/>
        </authorList>
    </citation>
    <scope>NUCLEOTIDE SEQUENCE</scope>
    <source>
        <strain evidence="10">Race5_Kim</strain>
    </source>
</reference>
<keyword evidence="11" id="KW-1185">Reference proteome</keyword>
<dbReference type="InterPro" id="IPR050741">
    <property type="entry name" value="Acyl-CoA_dehydrogenase"/>
</dbReference>
<reference evidence="10" key="1">
    <citation type="submission" date="2021-12" db="EMBL/GenBank/DDBJ databases">
        <authorList>
            <person name="Zaccaron A."/>
            <person name="Stergiopoulos I."/>
        </authorList>
    </citation>
    <scope>NUCLEOTIDE SEQUENCE</scope>
    <source>
        <strain evidence="10">Race5_Kim</strain>
    </source>
</reference>
<dbReference type="InterPro" id="IPR037069">
    <property type="entry name" value="AcylCoA_DH/ox_N_sf"/>
</dbReference>
<evidence type="ECO:0000256" key="1">
    <source>
        <dbReference type="ARBA" id="ARBA00001974"/>
    </source>
</evidence>
<evidence type="ECO:0000256" key="6">
    <source>
        <dbReference type="RuleBase" id="RU362125"/>
    </source>
</evidence>
<evidence type="ECO:0000259" key="7">
    <source>
        <dbReference type="Pfam" id="PF00441"/>
    </source>
</evidence>
<name>A0A9Q8USY8_PASFU</name>
<keyword evidence="5 6" id="KW-0560">Oxidoreductase</keyword>
<evidence type="ECO:0000313" key="11">
    <source>
        <dbReference type="Proteomes" id="UP000756132"/>
    </source>
</evidence>
<dbReference type="RefSeq" id="XP_047765601.1">
    <property type="nucleotide sequence ID" value="XM_047910321.1"/>
</dbReference>
<gene>
    <name evidence="10" type="ORF">CLAFUR5_11173</name>
</gene>
<keyword evidence="3 6" id="KW-0285">Flavoprotein</keyword>
<keyword evidence="4 6" id="KW-0274">FAD</keyword>
<dbReference type="KEGG" id="ffu:CLAFUR5_11173"/>
<dbReference type="Gene3D" id="2.40.110.10">
    <property type="entry name" value="Butyryl-CoA Dehydrogenase, subunit A, domain 2"/>
    <property type="match status" value="1"/>
</dbReference>
<dbReference type="Pfam" id="PF02770">
    <property type="entry name" value="Acyl-CoA_dh_M"/>
    <property type="match status" value="1"/>
</dbReference>
<evidence type="ECO:0000256" key="3">
    <source>
        <dbReference type="ARBA" id="ARBA00022630"/>
    </source>
</evidence>
<accession>A0A9Q8USY8</accession>
<dbReference type="Gene3D" id="1.20.140.10">
    <property type="entry name" value="Butyryl-CoA Dehydrogenase, subunit A, domain 3"/>
    <property type="match status" value="1"/>
</dbReference>
<dbReference type="OrthoDB" id="10254877at2759"/>
<dbReference type="GO" id="GO:0003995">
    <property type="term" value="F:acyl-CoA dehydrogenase activity"/>
    <property type="evidence" value="ECO:0007669"/>
    <property type="project" value="TreeGrafter"/>
</dbReference>
<feature type="domain" description="Acyl-CoA dehydrogenase/oxidase C-terminal" evidence="7">
    <location>
        <begin position="248"/>
        <end position="406"/>
    </location>
</feature>
<dbReference type="AlphaFoldDB" id="A0A9Q8USY8"/>
<evidence type="ECO:0000256" key="5">
    <source>
        <dbReference type="ARBA" id="ARBA00023002"/>
    </source>
</evidence>
<comment type="cofactor">
    <cofactor evidence="1 6">
        <name>FAD</name>
        <dbReference type="ChEBI" id="CHEBI:57692"/>
    </cofactor>
</comment>
<evidence type="ECO:0000313" key="10">
    <source>
        <dbReference type="EMBL" id="UJO21235.1"/>
    </source>
</evidence>
<dbReference type="InterPro" id="IPR036250">
    <property type="entry name" value="AcylCo_DH-like_C"/>
</dbReference>
<evidence type="ECO:0000259" key="8">
    <source>
        <dbReference type="Pfam" id="PF02770"/>
    </source>
</evidence>
<protein>
    <submittedName>
        <fullName evidence="10">Acyl-CoA dehydrogenase apdG</fullName>
    </submittedName>
</protein>
<evidence type="ECO:0000256" key="2">
    <source>
        <dbReference type="ARBA" id="ARBA00009347"/>
    </source>
</evidence>
<dbReference type="InterPro" id="IPR006091">
    <property type="entry name" value="Acyl-CoA_Oxase/DH_mid-dom"/>
</dbReference>
<dbReference type="PANTHER" id="PTHR48083:SF15">
    <property type="entry name" value="ACYL-COA DEHYDROGENASE APDG"/>
    <property type="match status" value="1"/>
</dbReference>
<dbReference type="Proteomes" id="UP000756132">
    <property type="component" value="Chromosome 8"/>
</dbReference>
<dbReference type="GO" id="GO:0050660">
    <property type="term" value="F:flavin adenine dinucleotide binding"/>
    <property type="evidence" value="ECO:0007669"/>
    <property type="project" value="InterPro"/>
</dbReference>
<dbReference type="InterPro" id="IPR013786">
    <property type="entry name" value="AcylCoA_DH/ox_N"/>
</dbReference>
<evidence type="ECO:0000259" key="9">
    <source>
        <dbReference type="Pfam" id="PF02771"/>
    </source>
</evidence>
<proteinExistence type="inferred from homology"/>
<evidence type="ECO:0000256" key="4">
    <source>
        <dbReference type="ARBA" id="ARBA00022827"/>
    </source>
</evidence>
<dbReference type="SUPFAM" id="SSF47203">
    <property type="entry name" value="Acyl-CoA dehydrogenase C-terminal domain-like"/>
    <property type="match status" value="1"/>
</dbReference>
<organism evidence="10 11">
    <name type="scientific">Passalora fulva</name>
    <name type="common">Tomato leaf mold</name>
    <name type="synonym">Cladosporium fulvum</name>
    <dbReference type="NCBI Taxonomy" id="5499"/>
    <lineage>
        <taxon>Eukaryota</taxon>
        <taxon>Fungi</taxon>
        <taxon>Dikarya</taxon>
        <taxon>Ascomycota</taxon>
        <taxon>Pezizomycotina</taxon>
        <taxon>Dothideomycetes</taxon>
        <taxon>Dothideomycetidae</taxon>
        <taxon>Mycosphaerellales</taxon>
        <taxon>Mycosphaerellaceae</taxon>
        <taxon>Fulvia</taxon>
    </lineage>
</organism>
<dbReference type="InterPro" id="IPR009075">
    <property type="entry name" value="AcylCo_DH/oxidase_C"/>
</dbReference>
<feature type="domain" description="Acyl-CoA oxidase/dehydrogenase middle" evidence="8">
    <location>
        <begin position="140"/>
        <end position="236"/>
    </location>
</feature>
<feature type="domain" description="Acyl-CoA dehydrogenase/oxidase N-terminal" evidence="9">
    <location>
        <begin position="24"/>
        <end position="133"/>
    </location>
</feature>
<dbReference type="InterPro" id="IPR009100">
    <property type="entry name" value="AcylCoA_DH/oxidase_NM_dom_sf"/>
</dbReference>
<dbReference type="GeneID" id="71991051"/>
<dbReference type="Pfam" id="PF02771">
    <property type="entry name" value="Acyl-CoA_dh_N"/>
    <property type="match status" value="1"/>
</dbReference>
<dbReference type="PANTHER" id="PTHR48083">
    <property type="entry name" value="MEDIUM-CHAIN SPECIFIC ACYL-COA DEHYDROGENASE, MITOCHONDRIAL-RELATED"/>
    <property type="match status" value="1"/>
</dbReference>
<dbReference type="InterPro" id="IPR046373">
    <property type="entry name" value="Acyl-CoA_Oxase/DH_mid-dom_sf"/>
</dbReference>
<dbReference type="SUPFAM" id="SSF56645">
    <property type="entry name" value="Acyl-CoA dehydrogenase NM domain-like"/>
    <property type="match status" value="1"/>
</dbReference>
<dbReference type="Pfam" id="PF00441">
    <property type="entry name" value="Acyl-CoA_dh_1"/>
    <property type="match status" value="1"/>
</dbReference>
<sequence>MTAESISFREPPYLSGQPSPYYTPALREWQNACRKFISTHFTPFAVEWEAKGEVPHHVFEQFAKNKFLVAAMPAPLPTAELKAAGIDNLLDVLMTTGICGPSCTINVSPGFGVPCLLRYGKAQLKQRFLGDLFWGRKKICMAVTEPEGGTDVANIRTSAVRSSDGKSCIISGKKKWTSTAMWCTHAIVGLRTRKAGPMGISLIIVPLKNHKGVKVERLNMAGQISNGVSEITFDQVHVPVENLVGIEGHGMKYIMTNFNHERLTIAIGATRQARVALSAAFEYALQRQAFGIPLMEQPVVRNRLAKAGVQLEAQWAWIEQTVFQLSHAAQSATADAEAGAIVAGVKANAGAVLKECAECAMVVFGGAAYSKDGIGSIAERAWREVFGQRISGGSEDVMLDFMVRQLARTVRQKERSLSSL</sequence>
<dbReference type="EMBL" id="CP090170">
    <property type="protein sequence ID" value="UJO21235.1"/>
    <property type="molecule type" value="Genomic_DNA"/>
</dbReference>
<dbReference type="GO" id="GO:0033539">
    <property type="term" value="P:fatty acid beta-oxidation using acyl-CoA dehydrogenase"/>
    <property type="evidence" value="ECO:0007669"/>
    <property type="project" value="TreeGrafter"/>
</dbReference>
<comment type="similarity">
    <text evidence="2 6">Belongs to the acyl-CoA dehydrogenase family.</text>
</comment>